<dbReference type="GO" id="GO:0005737">
    <property type="term" value="C:cytoplasm"/>
    <property type="evidence" value="ECO:0007669"/>
    <property type="project" value="UniProtKB-SubCell"/>
</dbReference>
<dbReference type="EMBL" id="FNTB01000001">
    <property type="protein sequence ID" value="SEC48468.1"/>
    <property type="molecule type" value="Genomic_DNA"/>
</dbReference>
<evidence type="ECO:0000256" key="8">
    <source>
        <dbReference type="ARBA" id="ARBA00022670"/>
    </source>
</evidence>
<reference evidence="12 13" key="1">
    <citation type="submission" date="2016-10" db="EMBL/GenBank/DDBJ databases">
        <authorList>
            <person name="de Groot N.N."/>
        </authorList>
    </citation>
    <scope>NUCLEOTIDE SEQUENCE [LARGE SCALE GENOMIC DNA]</scope>
    <source>
        <strain evidence="12 13">MAR_2009_71</strain>
    </source>
</reference>
<evidence type="ECO:0000256" key="2">
    <source>
        <dbReference type="ARBA" id="ARBA00004496"/>
    </source>
</evidence>
<evidence type="ECO:0000256" key="7">
    <source>
        <dbReference type="ARBA" id="ARBA00022490"/>
    </source>
</evidence>
<dbReference type="PRINTS" id="PR00793">
    <property type="entry name" value="PROAMNOPTASE"/>
</dbReference>
<dbReference type="AlphaFoldDB" id="A0A1H4SWM8"/>
<dbReference type="PANTHER" id="PTHR43722">
    <property type="entry name" value="PROLINE IMINOPEPTIDASE"/>
    <property type="match status" value="1"/>
</dbReference>
<sequence length="346" mass="39124">MPIKPLQLSVILLLFNMVAGQTKISEEQFITIGGIEQWITINGNDITNPIILFVHGGPGSTMSHYKEEPFTNWEKEFTLVHWDQRGAGKTFGKNAPEEVNESFYQNNPLSIAEMTDDGIAVSTYLLERFNKNKIILIGTSWGSILGTLMAQKNPSLFHAYIGHAQFVHFSENIKNAYSEVHQIAQTKKDESIILKLKDLGPPPYSKAKTYGQLLRITKQYEKENAAPAPTSWFKIDPAYENNQDSKDRYNGDDYSFLNLVGDVDLGIKSMVQNINFNKTAQSFHLPVILIQGEGDILCSKKLNQSYFEKIRAPKKEYVLVSNAAHGLNEAIVKKQYEILKSLYIQK</sequence>
<evidence type="ECO:0000256" key="3">
    <source>
        <dbReference type="ARBA" id="ARBA00010088"/>
    </source>
</evidence>
<dbReference type="InterPro" id="IPR002410">
    <property type="entry name" value="Peptidase_S33"/>
</dbReference>
<evidence type="ECO:0000256" key="6">
    <source>
        <dbReference type="ARBA" id="ARBA00022438"/>
    </source>
</evidence>
<dbReference type="Gene3D" id="3.40.50.1820">
    <property type="entry name" value="alpha/beta hydrolase"/>
    <property type="match status" value="1"/>
</dbReference>
<keyword evidence="9" id="KW-0378">Hydrolase</keyword>
<dbReference type="PANTHER" id="PTHR43722:SF1">
    <property type="entry name" value="PROLINE IMINOPEPTIDASE"/>
    <property type="match status" value="1"/>
</dbReference>
<evidence type="ECO:0000259" key="11">
    <source>
        <dbReference type="Pfam" id="PF00561"/>
    </source>
</evidence>
<comment type="similarity">
    <text evidence="3">Belongs to the peptidase S33 family.</text>
</comment>
<evidence type="ECO:0000313" key="12">
    <source>
        <dbReference type="EMBL" id="SEC48468.1"/>
    </source>
</evidence>
<dbReference type="InterPro" id="IPR029058">
    <property type="entry name" value="AB_hydrolase_fold"/>
</dbReference>
<dbReference type="SUPFAM" id="SSF53474">
    <property type="entry name" value="alpha/beta-Hydrolases"/>
    <property type="match status" value="1"/>
</dbReference>
<dbReference type="Proteomes" id="UP000183038">
    <property type="component" value="Unassembled WGS sequence"/>
</dbReference>
<evidence type="ECO:0000256" key="4">
    <source>
        <dbReference type="ARBA" id="ARBA00012568"/>
    </source>
</evidence>
<protein>
    <recommendedName>
        <fullName evidence="5">Proline iminopeptidase</fullName>
        <ecNumber evidence="4">3.4.11.5</ecNumber>
    </recommendedName>
    <alternativeName>
        <fullName evidence="10">Prolyl aminopeptidase</fullName>
    </alternativeName>
</protein>
<keyword evidence="7" id="KW-0963">Cytoplasm</keyword>
<dbReference type="GO" id="GO:0004177">
    <property type="term" value="F:aminopeptidase activity"/>
    <property type="evidence" value="ECO:0007669"/>
    <property type="project" value="UniProtKB-KW"/>
</dbReference>
<feature type="domain" description="AB hydrolase-1" evidence="11">
    <location>
        <begin position="49"/>
        <end position="326"/>
    </location>
</feature>
<evidence type="ECO:0000313" key="13">
    <source>
        <dbReference type="Proteomes" id="UP000183038"/>
    </source>
</evidence>
<evidence type="ECO:0000256" key="9">
    <source>
        <dbReference type="ARBA" id="ARBA00022801"/>
    </source>
</evidence>
<keyword evidence="8" id="KW-0645">Protease</keyword>
<dbReference type="Pfam" id="PF00561">
    <property type="entry name" value="Abhydrolase_1"/>
    <property type="match status" value="1"/>
</dbReference>
<comment type="catalytic activity">
    <reaction evidence="1">
        <text>Release of N-terminal proline from a peptide.</text>
        <dbReference type="EC" id="3.4.11.5"/>
    </reaction>
</comment>
<comment type="subcellular location">
    <subcellularLocation>
        <location evidence="2">Cytoplasm</location>
    </subcellularLocation>
</comment>
<dbReference type="InterPro" id="IPR000073">
    <property type="entry name" value="AB_hydrolase_1"/>
</dbReference>
<dbReference type="EC" id="3.4.11.5" evidence="4"/>
<dbReference type="GO" id="GO:0006508">
    <property type="term" value="P:proteolysis"/>
    <property type="evidence" value="ECO:0007669"/>
    <property type="project" value="UniProtKB-KW"/>
</dbReference>
<evidence type="ECO:0000256" key="5">
    <source>
        <dbReference type="ARBA" id="ARBA00021843"/>
    </source>
</evidence>
<name>A0A1H4SWM8_9FLAO</name>
<dbReference type="RefSeq" id="WP_074674122.1">
    <property type="nucleotide sequence ID" value="NZ_FNTB01000001.1"/>
</dbReference>
<evidence type="ECO:0000256" key="10">
    <source>
        <dbReference type="ARBA" id="ARBA00029605"/>
    </source>
</evidence>
<organism evidence="12 13">
    <name type="scientific">Maribacter dokdonensis</name>
    <dbReference type="NCBI Taxonomy" id="320912"/>
    <lineage>
        <taxon>Bacteria</taxon>
        <taxon>Pseudomonadati</taxon>
        <taxon>Bacteroidota</taxon>
        <taxon>Flavobacteriia</taxon>
        <taxon>Flavobacteriales</taxon>
        <taxon>Flavobacteriaceae</taxon>
        <taxon>Maribacter</taxon>
    </lineage>
</organism>
<keyword evidence="6" id="KW-0031">Aminopeptidase</keyword>
<accession>A0A1H4SWM8</accession>
<dbReference type="OrthoDB" id="9796770at2"/>
<gene>
    <name evidence="12" type="ORF">SAMN05192540_3290</name>
</gene>
<evidence type="ECO:0000256" key="1">
    <source>
        <dbReference type="ARBA" id="ARBA00001585"/>
    </source>
</evidence>
<dbReference type="InterPro" id="IPR005944">
    <property type="entry name" value="Pro_iminopeptidase"/>
</dbReference>
<proteinExistence type="inferred from homology"/>